<sequence length="209" mass="22200">MFVCQMLCIMMNQSKSASTPAFLHEHAEDNLRFIRTTMESATTYTGVSGLGYVIAGSTAFLASWLASKQANEASWLAIWMLELVVAGVIAFGLSAFKGVKQGTSFLSPSGRKLLFVFIPTMLAGGLITVSFLLQGHVSLLPGIWLSIYGAAVMTAGLRSVAILPVMGALFLLLGAITLLTPVSGDLMLALGMGALHLVFGIIIWRYHGG</sequence>
<reference evidence="2" key="1">
    <citation type="journal article" date="2014" name="Int. J. Syst. Evol. Microbiol.">
        <title>Complete genome sequence of Corynebacterium casei LMG S-19264T (=DSM 44701T), isolated from a smear-ripened cheese.</title>
        <authorList>
            <consortium name="US DOE Joint Genome Institute (JGI-PGF)"/>
            <person name="Walter F."/>
            <person name="Albersmeier A."/>
            <person name="Kalinowski J."/>
            <person name="Ruckert C."/>
        </authorList>
    </citation>
    <scope>NUCLEOTIDE SEQUENCE</scope>
    <source>
        <strain evidence="2">CGMCC 1.15425</strain>
    </source>
</reference>
<feature type="transmembrane region" description="Helical" evidence="1">
    <location>
        <begin position="41"/>
        <end position="67"/>
    </location>
</feature>
<feature type="transmembrane region" description="Helical" evidence="1">
    <location>
        <begin position="113"/>
        <end position="133"/>
    </location>
</feature>
<comment type="caution">
    <text evidence="2">The sequence shown here is derived from an EMBL/GenBank/DDBJ whole genome shotgun (WGS) entry which is preliminary data.</text>
</comment>
<keyword evidence="1" id="KW-0472">Membrane</keyword>
<proteinExistence type="predicted"/>
<keyword evidence="1" id="KW-0812">Transmembrane</keyword>
<dbReference type="EMBL" id="BMIY01000006">
    <property type="protein sequence ID" value="GGG60200.1"/>
    <property type="molecule type" value="Genomic_DNA"/>
</dbReference>
<protein>
    <submittedName>
        <fullName evidence="2">Uncharacterized protein</fullName>
    </submittedName>
</protein>
<keyword evidence="1" id="KW-1133">Transmembrane helix</keyword>
<evidence type="ECO:0000256" key="1">
    <source>
        <dbReference type="SAM" id="Phobius"/>
    </source>
</evidence>
<reference evidence="2" key="2">
    <citation type="submission" date="2020-09" db="EMBL/GenBank/DDBJ databases">
        <authorList>
            <person name="Sun Q."/>
            <person name="Zhou Y."/>
        </authorList>
    </citation>
    <scope>NUCLEOTIDE SEQUENCE</scope>
    <source>
        <strain evidence="2">CGMCC 1.15425</strain>
    </source>
</reference>
<gene>
    <name evidence="2" type="ORF">GCM10011403_16900</name>
</gene>
<feature type="transmembrane region" description="Helical" evidence="1">
    <location>
        <begin position="73"/>
        <end position="93"/>
    </location>
</feature>
<organism evidence="2 3">
    <name type="scientific">Pseudohongiella nitratireducens</name>
    <dbReference type="NCBI Taxonomy" id="1768907"/>
    <lineage>
        <taxon>Bacteria</taxon>
        <taxon>Pseudomonadati</taxon>
        <taxon>Pseudomonadota</taxon>
        <taxon>Gammaproteobacteria</taxon>
        <taxon>Pseudomonadales</taxon>
        <taxon>Pseudohongiellaceae</taxon>
        <taxon>Pseudohongiella</taxon>
    </lineage>
</organism>
<keyword evidence="3" id="KW-1185">Reference proteome</keyword>
<feature type="transmembrane region" description="Helical" evidence="1">
    <location>
        <begin position="186"/>
        <end position="206"/>
    </location>
</feature>
<dbReference type="AlphaFoldDB" id="A0A917GXA3"/>
<accession>A0A917GXA3</accession>
<dbReference type="Proteomes" id="UP000627715">
    <property type="component" value="Unassembled WGS sequence"/>
</dbReference>
<name>A0A917GXA3_9GAMM</name>
<evidence type="ECO:0000313" key="2">
    <source>
        <dbReference type="EMBL" id="GGG60200.1"/>
    </source>
</evidence>
<feature type="transmembrane region" description="Helical" evidence="1">
    <location>
        <begin position="162"/>
        <end position="180"/>
    </location>
</feature>
<evidence type="ECO:0000313" key="3">
    <source>
        <dbReference type="Proteomes" id="UP000627715"/>
    </source>
</evidence>